<evidence type="ECO:0000256" key="1">
    <source>
        <dbReference type="ARBA" id="ARBA00023125"/>
    </source>
</evidence>
<dbReference type="Gene3D" id="1.10.260.40">
    <property type="entry name" value="lambda repressor-like DNA-binding domains"/>
    <property type="match status" value="1"/>
</dbReference>
<dbReference type="SUPFAM" id="SSF47413">
    <property type="entry name" value="lambda repressor-like DNA-binding domains"/>
    <property type="match status" value="1"/>
</dbReference>
<dbReference type="SMART" id="SM00530">
    <property type="entry name" value="HTH_XRE"/>
    <property type="match status" value="1"/>
</dbReference>
<evidence type="ECO:0000259" key="2">
    <source>
        <dbReference type="PROSITE" id="PS50943"/>
    </source>
</evidence>
<dbReference type="PANTHER" id="PTHR46558:SF11">
    <property type="entry name" value="HTH-TYPE TRANSCRIPTIONAL REGULATOR XRE"/>
    <property type="match status" value="1"/>
</dbReference>
<organism evidence="3 4">
    <name type="scientific">Anaerostipes hominis</name>
    <name type="common">ex Liu et al. 2021</name>
    <dbReference type="NCBI Taxonomy" id="2763018"/>
    <lineage>
        <taxon>Bacteria</taxon>
        <taxon>Bacillati</taxon>
        <taxon>Bacillota</taxon>
        <taxon>Clostridia</taxon>
        <taxon>Lachnospirales</taxon>
        <taxon>Lachnospiraceae</taxon>
        <taxon>Anaerostipes</taxon>
    </lineage>
</organism>
<name>A0ABR7FT47_9FIRM</name>
<keyword evidence="1" id="KW-0238">DNA-binding</keyword>
<dbReference type="Pfam" id="PF01381">
    <property type="entry name" value="HTH_3"/>
    <property type="match status" value="1"/>
</dbReference>
<comment type="caution">
    <text evidence="3">The sequence shown here is derived from an EMBL/GenBank/DDBJ whole genome shotgun (WGS) entry which is preliminary data.</text>
</comment>
<sequence length="79" mass="9034">MKNIKFIRVSRDITQLRVQMETGISQSTISKYETGESIPTVENLLLLADFYNTSLDYLMDRTDAVTPYPKKSSSPGYHE</sequence>
<accession>A0ABR7FT47</accession>
<dbReference type="InterPro" id="IPR010982">
    <property type="entry name" value="Lambda_DNA-bd_dom_sf"/>
</dbReference>
<dbReference type="PROSITE" id="PS50943">
    <property type="entry name" value="HTH_CROC1"/>
    <property type="match status" value="1"/>
</dbReference>
<proteinExistence type="predicted"/>
<dbReference type="PANTHER" id="PTHR46558">
    <property type="entry name" value="TRACRIPTIONAL REGULATORY PROTEIN-RELATED-RELATED"/>
    <property type="match status" value="1"/>
</dbReference>
<gene>
    <name evidence="3" type="ORF">H8S22_12400</name>
</gene>
<reference evidence="3 4" key="1">
    <citation type="submission" date="2020-08" db="EMBL/GenBank/DDBJ databases">
        <title>Genome public.</title>
        <authorList>
            <person name="Liu C."/>
            <person name="Sun Q."/>
        </authorList>
    </citation>
    <scope>NUCLEOTIDE SEQUENCE [LARGE SCALE GENOMIC DNA]</scope>
    <source>
        <strain evidence="3 4">NSJ-7</strain>
    </source>
</reference>
<feature type="domain" description="HTH cro/C1-type" evidence="2">
    <location>
        <begin position="4"/>
        <end position="58"/>
    </location>
</feature>
<evidence type="ECO:0000313" key="3">
    <source>
        <dbReference type="EMBL" id="MBC5678371.1"/>
    </source>
</evidence>
<dbReference type="InterPro" id="IPR001387">
    <property type="entry name" value="Cro/C1-type_HTH"/>
</dbReference>
<dbReference type="Proteomes" id="UP000635828">
    <property type="component" value="Unassembled WGS sequence"/>
</dbReference>
<evidence type="ECO:0000313" key="4">
    <source>
        <dbReference type="Proteomes" id="UP000635828"/>
    </source>
</evidence>
<protein>
    <submittedName>
        <fullName evidence="3">Helix-turn-helix transcriptional regulator</fullName>
    </submittedName>
</protein>
<dbReference type="CDD" id="cd00093">
    <property type="entry name" value="HTH_XRE"/>
    <property type="match status" value="1"/>
</dbReference>
<dbReference type="RefSeq" id="WP_024728577.1">
    <property type="nucleotide sequence ID" value="NZ_JACOOS010000015.1"/>
</dbReference>
<dbReference type="EMBL" id="JACOOS010000015">
    <property type="protein sequence ID" value="MBC5678371.1"/>
    <property type="molecule type" value="Genomic_DNA"/>
</dbReference>
<keyword evidence="4" id="KW-1185">Reference proteome</keyword>